<dbReference type="PANTHER" id="PTHR47683">
    <property type="entry name" value="PSEUDOURIDINE SYNTHASE FAMILY PROTEIN-RELATED"/>
    <property type="match status" value="1"/>
</dbReference>
<reference evidence="6 7" key="1">
    <citation type="submission" date="2023-01" db="EMBL/GenBank/DDBJ databases">
        <authorList>
            <person name="Lee S.H."/>
            <person name="Jung H.S."/>
            <person name="Yun J.U."/>
        </authorList>
    </citation>
    <scope>NUCLEOTIDE SEQUENCE [LARGE SCALE GENOMIC DNA]</scope>
    <source>
        <strain evidence="6 7">CBA3646</strain>
    </source>
</reference>
<comment type="similarity">
    <text evidence="1 4">Belongs to the pseudouridine synthase RsuA family.</text>
</comment>
<dbReference type="EMBL" id="CP115667">
    <property type="protein sequence ID" value="WBW50604.1"/>
    <property type="molecule type" value="Genomic_DNA"/>
</dbReference>
<evidence type="ECO:0000256" key="4">
    <source>
        <dbReference type="RuleBase" id="RU003887"/>
    </source>
</evidence>
<dbReference type="Gene3D" id="3.30.70.1560">
    <property type="entry name" value="Alpha-L RNA-binding motif"/>
    <property type="match status" value="1"/>
</dbReference>
<dbReference type="InterPro" id="IPR042092">
    <property type="entry name" value="PsdUridine_s_RsuA/RluB/E/F_cat"/>
</dbReference>
<dbReference type="PROSITE" id="PS01149">
    <property type="entry name" value="PSI_RSU"/>
    <property type="match status" value="1"/>
</dbReference>
<dbReference type="RefSeq" id="WP_271192129.1">
    <property type="nucleotide sequence ID" value="NZ_CP115667.1"/>
</dbReference>
<dbReference type="InterPro" id="IPR000748">
    <property type="entry name" value="PsdUridine_synth_RsuA/RluB/E/F"/>
</dbReference>
<dbReference type="CDD" id="cd02870">
    <property type="entry name" value="PseudoU_synth_RsuA_like"/>
    <property type="match status" value="1"/>
</dbReference>
<sequence length="234" mass="26337">MRLQKYMAHSGAASRRKSELLIEQGRVRINDTVITDMGVDVDPDKDRVYLDGKRLKLIKKHSYYLLNKPMGVVSTVSDEKKRPTVVDLIDTEDRIYPVGRLDIDTTGLILLTDDGAFTNKVTHPSNTIVKTYIATVEGTPNKVELDMLRKGIRVGQVKFAPAKVKILKRFEADSIIEVNVVEGKNHEVKIMFEKIGHPVKKLKRIAIGNIQLGDLGIGNYRALTDDEVKELMAR</sequence>
<evidence type="ECO:0000256" key="2">
    <source>
        <dbReference type="ARBA" id="ARBA00023235"/>
    </source>
</evidence>
<evidence type="ECO:0000313" key="6">
    <source>
        <dbReference type="EMBL" id="WBW50604.1"/>
    </source>
</evidence>
<dbReference type="InterPro" id="IPR050343">
    <property type="entry name" value="RsuA_PseudoU_synthase"/>
</dbReference>
<name>A0ABY7QV03_9FIRM</name>
<evidence type="ECO:0000256" key="1">
    <source>
        <dbReference type="ARBA" id="ARBA00008348"/>
    </source>
</evidence>
<keyword evidence="7" id="KW-1185">Reference proteome</keyword>
<dbReference type="Pfam" id="PF00849">
    <property type="entry name" value="PseudoU_synth_2"/>
    <property type="match status" value="1"/>
</dbReference>
<dbReference type="InterPro" id="IPR018496">
    <property type="entry name" value="PsdUridine_synth_RsuA/RluB_CS"/>
</dbReference>
<dbReference type="SMART" id="SM00363">
    <property type="entry name" value="S4"/>
    <property type="match status" value="1"/>
</dbReference>
<dbReference type="Proteomes" id="UP001210339">
    <property type="component" value="Chromosome"/>
</dbReference>
<organism evidence="6 7">
    <name type="scientific">Peptoniphilus equinus</name>
    <dbReference type="NCBI Taxonomy" id="3016343"/>
    <lineage>
        <taxon>Bacteria</taxon>
        <taxon>Bacillati</taxon>
        <taxon>Bacillota</taxon>
        <taxon>Tissierellia</taxon>
        <taxon>Tissierellales</taxon>
        <taxon>Peptoniphilaceae</taxon>
        <taxon>Peptoniphilus</taxon>
    </lineage>
</organism>
<dbReference type="PANTHER" id="PTHR47683:SF2">
    <property type="entry name" value="RNA-BINDING S4 DOMAIN-CONTAINING PROTEIN"/>
    <property type="match status" value="1"/>
</dbReference>
<dbReference type="Gene3D" id="3.30.70.580">
    <property type="entry name" value="Pseudouridine synthase I, catalytic domain, N-terminal subdomain"/>
    <property type="match status" value="1"/>
</dbReference>
<dbReference type="EC" id="5.4.99.-" evidence="4"/>
<dbReference type="SUPFAM" id="SSF55120">
    <property type="entry name" value="Pseudouridine synthase"/>
    <property type="match status" value="1"/>
</dbReference>
<accession>A0ABY7QV03</accession>
<feature type="domain" description="RNA-binding S4" evidence="5">
    <location>
        <begin position="1"/>
        <end position="63"/>
    </location>
</feature>
<keyword evidence="3" id="KW-0694">RNA-binding</keyword>
<dbReference type="InterPro" id="IPR036986">
    <property type="entry name" value="S4_RNA-bd_sf"/>
</dbReference>
<protein>
    <recommendedName>
        <fullName evidence="4">Pseudouridine synthase</fullName>
        <ecNumber evidence="4">5.4.99.-</ecNumber>
    </recommendedName>
</protein>
<dbReference type="NCBIfam" id="TIGR00093">
    <property type="entry name" value="pseudouridine synthase"/>
    <property type="match status" value="1"/>
</dbReference>
<proteinExistence type="inferred from homology"/>
<dbReference type="InterPro" id="IPR002942">
    <property type="entry name" value="S4_RNA-bd"/>
</dbReference>
<dbReference type="SUPFAM" id="SSF55174">
    <property type="entry name" value="Alpha-L RNA-binding motif"/>
    <property type="match status" value="1"/>
</dbReference>
<dbReference type="InterPro" id="IPR020094">
    <property type="entry name" value="TruA/RsuA/RluB/E/F_N"/>
</dbReference>
<dbReference type="PROSITE" id="PS50889">
    <property type="entry name" value="S4"/>
    <property type="match status" value="1"/>
</dbReference>
<evidence type="ECO:0000313" key="7">
    <source>
        <dbReference type="Proteomes" id="UP001210339"/>
    </source>
</evidence>
<evidence type="ECO:0000256" key="3">
    <source>
        <dbReference type="PROSITE-ProRule" id="PRU00182"/>
    </source>
</evidence>
<dbReference type="CDD" id="cd00165">
    <property type="entry name" value="S4"/>
    <property type="match status" value="1"/>
</dbReference>
<keyword evidence="2 4" id="KW-0413">Isomerase</keyword>
<dbReference type="Pfam" id="PF01479">
    <property type="entry name" value="S4"/>
    <property type="match status" value="1"/>
</dbReference>
<dbReference type="InterPro" id="IPR006145">
    <property type="entry name" value="PsdUridine_synth_RsuA/RluA"/>
</dbReference>
<dbReference type="Gene3D" id="3.10.290.10">
    <property type="entry name" value="RNA-binding S4 domain"/>
    <property type="match status" value="1"/>
</dbReference>
<gene>
    <name evidence="6" type="ORF">O6R05_03395</name>
</gene>
<evidence type="ECO:0000259" key="5">
    <source>
        <dbReference type="SMART" id="SM00363"/>
    </source>
</evidence>
<dbReference type="InterPro" id="IPR020103">
    <property type="entry name" value="PsdUridine_synth_cat_dom_sf"/>
</dbReference>